<gene>
    <name evidence="1" type="ORF">CR513_15338</name>
</gene>
<dbReference type="AlphaFoldDB" id="A0A371HEZ2"/>
<sequence length="85" mass="9727">MDLDTLDRWLIDVEKILKAMMLESHGRGHSSNKFQTEFLEELEEGRVQVEEGHHLDGKHEVFRIDRECDGGEDNGALFEGGSISR</sequence>
<reference evidence="1" key="1">
    <citation type="submission" date="2018-05" db="EMBL/GenBank/DDBJ databases">
        <title>Draft genome of Mucuna pruriens seed.</title>
        <authorList>
            <person name="Nnadi N.E."/>
            <person name="Vos R."/>
            <person name="Hasami M.H."/>
            <person name="Devisetty U.K."/>
            <person name="Aguiy J.C."/>
        </authorList>
    </citation>
    <scope>NUCLEOTIDE SEQUENCE [LARGE SCALE GENOMIC DNA]</scope>
    <source>
        <strain evidence="1">JCA_2017</strain>
    </source>
</reference>
<proteinExistence type="predicted"/>
<evidence type="ECO:0000313" key="2">
    <source>
        <dbReference type="Proteomes" id="UP000257109"/>
    </source>
</evidence>
<feature type="non-terminal residue" evidence="1">
    <location>
        <position position="1"/>
    </location>
</feature>
<dbReference type="Proteomes" id="UP000257109">
    <property type="component" value="Unassembled WGS sequence"/>
</dbReference>
<organism evidence="1 2">
    <name type="scientific">Mucuna pruriens</name>
    <name type="common">Velvet bean</name>
    <name type="synonym">Dolichos pruriens</name>
    <dbReference type="NCBI Taxonomy" id="157652"/>
    <lineage>
        <taxon>Eukaryota</taxon>
        <taxon>Viridiplantae</taxon>
        <taxon>Streptophyta</taxon>
        <taxon>Embryophyta</taxon>
        <taxon>Tracheophyta</taxon>
        <taxon>Spermatophyta</taxon>
        <taxon>Magnoliopsida</taxon>
        <taxon>eudicotyledons</taxon>
        <taxon>Gunneridae</taxon>
        <taxon>Pentapetalae</taxon>
        <taxon>rosids</taxon>
        <taxon>fabids</taxon>
        <taxon>Fabales</taxon>
        <taxon>Fabaceae</taxon>
        <taxon>Papilionoideae</taxon>
        <taxon>50 kb inversion clade</taxon>
        <taxon>NPAAA clade</taxon>
        <taxon>indigoferoid/millettioid clade</taxon>
        <taxon>Phaseoleae</taxon>
        <taxon>Mucuna</taxon>
    </lineage>
</organism>
<evidence type="ECO:0000313" key="1">
    <source>
        <dbReference type="EMBL" id="RDY01348.1"/>
    </source>
</evidence>
<comment type="caution">
    <text evidence="1">The sequence shown here is derived from an EMBL/GenBank/DDBJ whole genome shotgun (WGS) entry which is preliminary data.</text>
</comment>
<keyword evidence="2" id="KW-1185">Reference proteome</keyword>
<name>A0A371HEZ2_MUCPR</name>
<accession>A0A371HEZ2</accession>
<protein>
    <submittedName>
        <fullName evidence="1">Uncharacterized protein</fullName>
    </submittedName>
</protein>
<dbReference type="EMBL" id="QJKJ01002788">
    <property type="protein sequence ID" value="RDY01348.1"/>
    <property type="molecule type" value="Genomic_DNA"/>
</dbReference>